<evidence type="ECO:0000313" key="3">
    <source>
        <dbReference type="Proteomes" id="UP000295724"/>
    </source>
</evidence>
<dbReference type="EMBL" id="SNZB01000006">
    <property type="protein sequence ID" value="TDR17463.1"/>
    <property type="molecule type" value="Genomic_DNA"/>
</dbReference>
<feature type="signal peptide" evidence="1">
    <location>
        <begin position="1"/>
        <end position="19"/>
    </location>
</feature>
<proteinExistence type="predicted"/>
<reference evidence="2 3" key="1">
    <citation type="submission" date="2019-03" db="EMBL/GenBank/DDBJ databases">
        <title>Genomic Encyclopedia of Type Strains, Phase IV (KMG-IV): sequencing the most valuable type-strain genomes for metagenomic binning, comparative biology and taxonomic classification.</title>
        <authorList>
            <person name="Goeker M."/>
        </authorList>
    </citation>
    <scope>NUCLEOTIDE SEQUENCE [LARGE SCALE GENOMIC DNA]</scope>
    <source>
        <strain evidence="2 3">DSM 25488</strain>
    </source>
</reference>
<dbReference type="OrthoDB" id="6197974at2"/>
<evidence type="ECO:0000313" key="2">
    <source>
        <dbReference type="EMBL" id="TDR17463.1"/>
    </source>
</evidence>
<comment type="caution">
    <text evidence="2">The sequence shown here is derived from an EMBL/GenBank/DDBJ whole genome shotgun (WGS) entry which is preliminary data.</text>
</comment>
<feature type="chain" id="PRO_5020434891" evidence="1">
    <location>
        <begin position="20"/>
        <end position="173"/>
    </location>
</feature>
<sequence length="173" mass="19440">MKKNIIKLMLCMMITTSQAHEFLTQILVYPEDTIKISVNSTTYHVIETFNLSEQDLNNGYKKDLVKQEIKRIVAARQDNVDAEHVVCDDWDGVFKTCGVFDHFNEARSLAIDLCAGVAVNYPELYPDGLIPQFIGPNTFISGDSAAANHHDLYHFSHGLTFNCVEVISNLATE</sequence>
<keyword evidence="3" id="KW-1185">Reference proteome</keyword>
<organism evidence="2 3">
    <name type="scientific">Marinicella litoralis</name>
    <dbReference type="NCBI Taxonomy" id="644220"/>
    <lineage>
        <taxon>Bacteria</taxon>
        <taxon>Pseudomonadati</taxon>
        <taxon>Pseudomonadota</taxon>
        <taxon>Gammaproteobacteria</taxon>
        <taxon>Lysobacterales</taxon>
        <taxon>Marinicellaceae</taxon>
        <taxon>Marinicella</taxon>
    </lineage>
</organism>
<gene>
    <name evidence="2" type="ORF">C8D91_2521</name>
</gene>
<dbReference type="RefSeq" id="WP_133566540.1">
    <property type="nucleotide sequence ID" value="NZ_NIHB01000002.1"/>
</dbReference>
<name>A0A4R6XJR7_9GAMM</name>
<dbReference type="Proteomes" id="UP000295724">
    <property type="component" value="Unassembled WGS sequence"/>
</dbReference>
<keyword evidence="1" id="KW-0732">Signal</keyword>
<evidence type="ECO:0000256" key="1">
    <source>
        <dbReference type="SAM" id="SignalP"/>
    </source>
</evidence>
<protein>
    <submittedName>
        <fullName evidence="2">Uncharacterized protein</fullName>
    </submittedName>
</protein>
<dbReference type="AlphaFoldDB" id="A0A4R6XJR7"/>
<accession>A0A4R6XJR7</accession>